<organism evidence="3">
    <name type="scientific">Spirodela intermedia</name>
    <name type="common">Intermediate duckweed</name>
    <dbReference type="NCBI Taxonomy" id="51605"/>
    <lineage>
        <taxon>Eukaryota</taxon>
        <taxon>Viridiplantae</taxon>
        <taxon>Streptophyta</taxon>
        <taxon>Embryophyta</taxon>
        <taxon>Tracheophyta</taxon>
        <taxon>Spermatophyta</taxon>
        <taxon>Magnoliopsida</taxon>
        <taxon>Liliopsida</taxon>
        <taxon>Araceae</taxon>
        <taxon>Lemnoideae</taxon>
        <taxon>Spirodela</taxon>
    </lineage>
</organism>
<dbReference type="InterPro" id="IPR011990">
    <property type="entry name" value="TPR-like_helical_dom_sf"/>
</dbReference>
<dbReference type="Pfam" id="PF01535">
    <property type="entry name" value="PPR"/>
    <property type="match status" value="3"/>
</dbReference>
<dbReference type="GO" id="GO:0009451">
    <property type="term" value="P:RNA modification"/>
    <property type="evidence" value="ECO:0007669"/>
    <property type="project" value="InterPro"/>
</dbReference>
<name>A0A7I8I899_SPIIN</name>
<dbReference type="PANTHER" id="PTHR47926">
    <property type="entry name" value="PENTATRICOPEPTIDE REPEAT-CONTAINING PROTEIN"/>
    <property type="match status" value="1"/>
</dbReference>
<evidence type="ECO:0000256" key="1">
    <source>
        <dbReference type="ARBA" id="ARBA00022737"/>
    </source>
</evidence>
<protein>
    <submittedName>
        <fullName evidence="3">Uncharacterized protein</fullName>
    </submittedName>
</protein>
<dbReference type="EMBL" id="LR743588">
    <property type="protein sequence ID" value="CAA2614074.1"/>
    <property type="molecule type" value="Genomic_DNA"/>
</dbReference>
<reference evidence="3 4" key="1">
    <citation type="submission" date="2019-12" db="EMBL/GenBank/DDBJ databases">
        <authorList>
            <person name="Scholz U."/>
            <person name="Mascher M."/>
            <person name="Fiebig A."/>
        </authorList>
    </citation>
    <scope>NUCLEOTIDE SEQUENCE</scope>
</reference>
<dbReference type="FunFam" id="1.25.40.10:FF:000242">
    <property type="entry name" value="Pentatricopeptide repeat-containing protein"/>
    <property type="match status" value="1"/>
</dbReference>
<dbReference type="PANTHER" id="PTHR47926:SF436">
    <property type="entry name" value="PENTATRICOPEPTIDE REPEAT-CONTAINING PROTEIN ELI1, CHLOROPLASTIC-LIKE ISOFORM X2"/>
    <property type="match status" value="1"/>
</dbReference>
<dbReference type="NCBIfam" id="TIGR00756">
    <property type="entry name" value="PPR"/>
    <property type="match status" value="2"/>
</dbReference>
<evidence type="ECO:0000256" key="2">
    <source>
        <dbReference type="PROSITE-ProRule" id="PRU00708"/>
    </source>
</evidence>
<dbReference type="Proteomes" id="UP001189122">
    <property type="component" value="Unassembled WGS sequence"/>
</dbReference>
<accession>A0A7I8I899</accession>
<dbReference type="InterPro" id="IPR046960">
    <property type="entry name" value="PPR_At4g14850-like_plant"/>
</dbReference>
<dbReference type="Gene3D" id="1.25.40.10">
    <property type="entry name" value="Tetratricopeptide repeat domain"/>
    <property type="match status" value="3"/>
</dbReference>
<dbReference type="GO" id="GO:0003723">
    <property type="term" value="F:RNA binding"/>
    <property type="evidence" value="ECO:0007669"/>
    <property type="project" value="InterPro"/>
</dbReference>
<dbReference type="Pfam" id="PF13041">
    <property type="entry name" value="PPR_2"/>
    <property type="match status" value="1"/>
</dbReference>
<evidence type="ECO:0000313" key="3">
    <source>
        <dbReference type="EMBL" id="CAA2614074.1"/>
    </source>
</evidence>
<sequence length="481" mass="52593">MTIRRRQLIVLLRRPLPSSAVGAGDLVHPPPPPPPSRLTLSNHLLRYLETCPPDPTSFNQIHAQIVAAGMFLDTFAASRLLKFLTHRLDPPDLPRATKLFSQIHHPDLFSYNLLLQAFCRSLFPLRSFIFYRDLLRRGLRPNGYTLCFLLGCCSAAATLREGRQVHGHFAKMGLLRRCLYAATALVQFYGDSGDPDIARKMFDEMNSRSEISWGSWSWHTLKGAEMTKLGIQPCNSTIVFILCACAKLGELFLGKMVHGFLTVRGLELNITLGTSLVGMYAKCGVIAAADEVFSAMPAKSVGSWNCMIHGLAVNGGGGAAILLFEEMQRLNIPPDGATFLGILTACRHSGDVSGGSEFFSQMIEEHRILPSLKHYGCMVDLYGRAGNVGEALAVVRSMPMEPDAAIWGALLSSCRAAGDWSLGEVVAARLVKILPREASGYLFLSEVFASSMRWDAAAEVRKAMAEMGTRKAAAGWSSMVL</sequence>
<evidence type="ECO:0000313" key="4">
    <source>
        <dbReference type="Proteomes" id="UP001189122"/>
    </source>
</evidence>
<keyword evidence="4" id="KW-1185">Reference proteome</keyword>
<proteinExistence type="predicted"/>
<dbReference type="InterPro" id="IPR002885">
    <property type="entry name" value="PPR_rpt"/>
</dbReference>
<feature type="repeat" description="PPR" evidence="2">
    <location>
        <begin position="107"/>
        <end position="141"/>
    </location>
</feature>
<keyword evidence="1" id="KW-0677">Repeat</keyword>
<gene>
    <name evidence="3" type="ORF">SI7747_01000476</name>
</gene>
<feature type="repeat" description="PPR" evidence="2">
    <location>
        <begin position="300"/>
        <end position="334"/>
    </location>
</feature>
<dbReference type="PROSITE" id="PS51375">
    <property type="entry name" value="PPR"/>
    <property type="match status" value="2"/>
</dbReference>
<dbReference type="EMBL" id="CACRZD030000001">
    <property type="protein sequence ID" value="CAA6653886.1"/>
    <property type="molecule type" value="Genomic_DNA"/>
</dbReference>
<dbReference type="AlphaFoldDB" id="A0A7I8I899"/>